<dbReference type="InterPro" id="IPR050577">
    <property type="entry name" value="MAPR/NEUFC/NENF-like"/>
</dbReference>
<accession>A0A061J5Z8</accession>
<dbReference type="InterPro" id="IPR001199">
    <property type="entry name" value="Cyt_B5-like_heme/steroid-bd"/>
</dbReference>
<comment type="similarity">
    <text evidence="1">Belongs to the cytochrome b5 family. MAPR subfamily.</text>
</comment>
<evidence type="ECO:0000256" key="1">
    <source>
        <dbReference type="ARBA" id="ARBA00038357"/>
    </source>
</evidence>
<proteinExistence type="inferred from homology"/>
<organism evidence="3 4">
    <name type="scientific">Trypanosoma rangeli SC58</name>
    <dbReference type="NCBI Taxonomy" id="429131"/>
    <lineage>
        <taxon>Eukaryota</taxon>
        <taxon>Discoba</taxon>
        <taxon>Euglenozoa</taxon>
        <taxon>Kinetoplastea</taxon>
        <taxon>Metakinetoplastina</taxon>
        <taxon>Trypanosomatida</taxon>
        <taxon>Trypanosomatidae</taxon>
        <taxon>Trypanosoma</taxon>
        <taxon>Herpetosoma</taxon>
    </lineage>
</organism>
<dbReference type="Proteomes" id="UP000031737">
    <property type="component" value="Unassembled WGS sequence"/>
</dbReference>
<keyword evidence="4" id="KW-1185">Reference proteome</keyword>
<dbReference type="PANTHER" id="PTHR10281">
    <property type="entry name" value="MEMBRANE-ASSOCIATED PROGESTERONE RECEPTOR COMPONENT-RELATED"/>
    <property type="match status" value="1"/>
</dbReference>
<dbReference type="VEuPathDB" id="TriTrypDB:TRSC58_03571"/>
<feature type="domain" description="Cytochrome b5 heme-binding" evidence="2">
    <location>
        <begin position="5"/>
        <end position="100"/>
    </location>
</feature>
<protein>
    <recommendedName>
        <fullName evidence="2">Cytochrome b5 heme-binding domain-containing protein</fullName>
    </recommendedName>
</protein>
<dbReference type="GO" id="GO:0012505">
    <property type="term" value="C:endomembrane system"/>
    <property type="evidence" value="ECO:0007669"/>
    <property type="project" value="TreeGrafter"/>
</dbReference>
<dbReference type="Gene3D" id="3.10.120.10">
    <property type="entry name" value="Cytochrome b5-like heme/steroid binding domain"/>
    <property type="match status" value="1"/>
</dbReference>
<dbReference type="OrthoDB" id="547796at2759"/>
<reference evidence="3 4" key="1">
    <citation type="submission" date="2013-07" db="EMBL/GenBank/DDBJ databases">
        <authorList>
            <person name="Stoco P.H."/>
            <person name="Wagner G."/>
            <person name="Gerber A."/>
            <person name="Zaha A."/>
            <person name="Thompson C."/>
            <person name="Bartholomeu D.C."/>
            <person name="Luckemeyer D.D."/>
            <person name="Bahia D."/>
            <person name="Loreto E."/>
            <person name="Prestes E.B."/>
            <person name="Lima F.M."/>
            <person name="Rodrigues-Luiz G."/>
            <person name="Vallejo G.A."/>
            <person name="Filho J.F."/>
            <person name="Monteiro K.M."/>
            <person name="Tyler K.M."/>
            <person name="de Almeida L.G."/>
            <person name="Ortiz M.F."/>
            <person name="Siervo M.A."/>
            <person name="de Moraes M.H."/>
            <person name="Cunha O.L."/>
            <person name="Mendonca-Neto R."/>
            <person name="Silva R."/>
            <person name="Teixeira S.M."/>
            <person name="Murta S.M."/>
            <person name="Sincero T.C."/>
            <person name="Mendes T.A."/>
            <person name="Urmenyi T.P."/>
            <person name="Silva V.G."/>
            <person name="da Rocha W.D."/>
            <person name="Andersson B."/>
            <person name="Romanha A.J."/>
            <person name="Steindel M."/>
            <person name="de Vasconcelos A.T."/>
            <person name="Grisard E.C."/>
        </authorList>
    </citation>
    <scope>NUCLEOTIDE SEQUENCE [LARGE SCALE GENOMIC DNA]</scope>
    <source>
        <strain evidence="3 4">SC58</strain>
    </source>
</reference>
<evidence type="ECO:0000313" key="3">
    <source>
        <dbReference type="EMBL" id="ESL08722.1"/>
    </source>
</evidence>
<dbReference type="PANTHER" id="PTHR10281:SF76">
    <property type="entry name" value="CALCUTTA CUP-RELATED"/>
    <property type="match status" value="1"/>
</dbReference>
<dbReference type="InterPro" id="IPR036400">
    <property type="entry name" value="Cyt_B5-like_heme/steroid_sf"/>
</dbReference>
<dbReference type="SMART" id="SM01117">
    <property type="entry name" value="Cyt-b5"/>
    <property type="match status" value="1"/>
</dbReference>
<evidence type="ECO:0000313" key="4">
    <source>
        <dbReference type="Proteomes" id="UP000031737"/>
    </source>
</evidence>
<dbReference type="EMBL" id="AUPL01003571">
    <property type="protein sequence ID" value="ESL08722.1"/>
    <property type="molecule type" value="Genomic_DNA"/>
</dbReference>
<evidence type="ECO:0000259" key="2">
    <source>
        <dbReference type="SMART" id="SM01117"/>
    </source>
</evidence>
<sequence>MERLFDAVELSKYNGENGTPIYISVMGVVYDCSTATEFYGTGAFYHVFAGKDVSRCLAKMLISDEEANASWSNLAEEHREVLDEWSAKYREKYPVVGRFLSDDLFERRGAAMEP</sequence>
<dbReference type="Pfam" id="PF00173">
    <property type="entry name" value="Cyt-b5"/>
    <property type="match status" value="1"/>
</dbReference>
<dbReference type="AlphaFoldDB" id="A0A061J5Z8"/>
<gene>
    <name evidence="3" type="ORF">TRSC58_03571</name>
</gene>
<dbReference type="GO" id="GO:0016020">
    <property type="term" value="C:membrane"/>
    <property type="evidence" value="ECO:0007669"/>
    <property type="project" value="TreeGrafter"/>
</dbReference>
<comment type="caution">
    <text evidence="3">The sequence shown here is derived from an EMBL/GenBank/DDBJ whole genome shotgun (WGS) entry which is preliminary data.</text>
</comment>
<name>A0A061J5Z8_TRYRA</name>
<dbReference type="SUPFAM" id="SSF55856">
    <property type="entry name" value="Cytochrome b5-like heme/steroid binding domain"/>
    <property type="match status" value="1"/>
</dbReference>